<keyword evidence="4 6" id="KW-0501">Molybdenum cofactor biosynthesis</keyword>
<evidence type="ECO:0000256" key="4">
    <source>
        <dbReference type="ARBA" id="ARBA00023150"/>
    </source>
</evidence>
<dbReference type="STRING" id="1123384.AJ81_06275"/>
<evidence type="ECO:0000256" key="2">
    <source>
        <dbReference type="ARBA" id="ARBA00005046"/>
    </source>
</evidence>
<dbReference type="InterPro" id="IPR036522">
    <property type="entry name" value="MoaC_sf"/>
</dbReference>
<organism evidence="9 10">
    <name type="scientific">Pseudothermotoga hypogea DSM 11164 = NBRC 106472</name>
    <dbReference type="NCBI Taxonomy" id="1123384"/>
    <lineage>
        <taxon>Bacteria</taxon>
        <taxon>Thermotogati</taxon>
        <taxon>Thermotogota</taxon>
        <taxon>Thermotogae</taxon>
        <taxon>Thermotogales</taxon>
        <taxon>Thermotogaceae</taxon>
        <taxon>Pseudothermotoga</taxon>
    </lineage>
</organism>
<evidence type="ECO:0000256" key="3">
    <source>
        <dbReference type="ARBA" id="ARBA00012575"/>
    </source>
</evidence>
<dbReference type="PANTHER" id="PTHR22960">
    <property type="entry name" value="MOLYBDOPTERIN COFACTOR SYNTHESIS PROTEIN A"/>
    <property type="match status" value="1"/>
</dbReference>
<dbReference type="Gene3D" id="3.30.70.640">
    <property type="entry name" value="Molybdopterin cofactor biosynthesis C (MoaC) domain"/>
    <property type="match status" value="1"/>
</dbReference>
<evidence type="ECO:0000313" key="10">
    <source>
        <dbReference type="Proteomes" id="UP000077469"/>
    </source>
</evidence>
<dbReference type="GO" id="GO:0061799">
    <property type="term" value="F:cyclic pyranopterin monophosphate synthase activity"/>
    <property type="evidence" value="ECO:0007669"/>
    <property type="project" value="UniProtKB-UniRule"/>
</dbReference>
<evidence type="ECO:0000256" key="5">
    <source>
        <dbReference type="ARBA" id="ARBA00023239"/>
    </source>
</evidence>
<evidence type="ECO:0000259" key="8">
    <source>
        <dbReference type="Pfam" id="PF01967"/>
    </source>
</evidence>
<reference evidence="9 10" key="1">
    <citation type="submission" date="2014-01" db="EMBL/GenBank/DDBJ databases">
        <title>Genome sequencing of Thermotog hypogea.</title>
        <authorList>
            <person name="Zhang X."/>
            <person name="Alvare G."/>
            <person name="Fristensky B."/>
            <person name="Chen L."/>
            <person name="Suen T."/>
            <person name="Chen Q."/>
            <person name="Ma K."/>
        </authorList>
    </citation>
    <scope>NUCLEOTIDE SEQUENCE [LARGE SCALE GENOMIC DNA]</scope>
    <source>
        <strain evidence="9 10">DSM 11164</strain>
    </source>
</reference>
<proteinExistence type="inferred from homology"/>
<comment type="function">
    <text evidence="6">Catalyzes the conversion of (8S)-3',8-cyclo-7,8-dihydroguanosine 5'-triphosphate to cyclic pyranopterin monophosphate (cPMP).</text>
</comment>
<dbReference type="EMBL" id="CP007141">
    <property type="protein sequence ID" value="AJC73861.1"/>
    <property type="molecule type" value="Genomic_DNA"/>
</dbReference>
<dbReference type="Pfam" id="PF01967">
    <property type="entry name" value="MoaC"/>
    <property type="match status" value="1"/>
</dbReference>
<dbReference type="SUPFAM" id="SSF55040">
    <property type="entry name" value="Molybdenum cofactor biosynthesis protein C, MoaC"/>
    <property type="match status" value="1"/>
</dbReference>
<dbReference type="RefSeq" id="WP_031504644.1">
    <property type="nucleotide sequence ID" value="NC_022795.1"/>
</dbReference>
<dbReference type="InterPro" id="IPR047594">
    <property type="entry name" value="MoaC_bact/euk"/>
</dbReference>
<dbReference type="CDD" id="cd01420">
    <property type="entry name" value="MoaC_PE"/>
    <property type="match status" value="1"/>
</dbReference>
<feature type="domain" description="Molybdopterin cofactor biosynthesis C (MoaC)" evidence="8">
    <location>
        <begin position="15"/>
        <end position="150"/>
    </location>
</feature>
<dbReference type="InterPro" id="IPR023045">
    <property type="entry name" value="MoaC"/>
</dbReference>
<keyword evidence="10" id="KW-1185">Reference proteome</keyword>
<dbReference type="InterPro" id="IPR002820">
    <property type="entry name" value="Mopterin_CF_biosynth-C_dom"/>
</dbReference>
<name>A0A0X1KRK8_9THEM</name>
<feature type="region of interest" description="Disordered" evidence="7">
    <location>
        <begin position="1"/>
        <end position="20"/>
    </location>
</feature>
<dbReference type="PaxDb" id="1123384-AJ81_06275"/>
<evidence type="ECO:0000256" key="1">
    <source>
        <dbReference type="ARBA" id="ARBA00001637"/>
    </source>
</evidence>
<dbReference type="UniPathway" id="UPA00344"/>
<keyword evidence="5 6" id="KW-0456">Lyase</keyword>
<evidence type="ECO:0000313" key="9">
    <source>
        <dbReference type="EMBL" id="AJC73861.1"/>
    </source>
</evidence>
<dbReference type="PATRIC" id="fig|1123384.7.peg.1263"/>
<dbReference type="PANTHER" id="PTHR22960:SF29">
    <property type="entry name" value="CYCLIC PYRANOPTERIN MONOPHOSPHATE SYNTHASE"/>
    <property type="match status" value="1"/>
</dbReference>
<dbReference type="KEGG" id="phy:AJ81_06275"/>
<dbReference type="AlphaFoldDB" id="A0A0X1KRK8"/>
<feature type="binding site" evidence="6">
    <location>
        <begin position="113"/>
        <end position="114"/>
    </location>
    <ligand>
        <name>substrate</name>
    </ligand>
</feature>
<protein>
    <recommendedName>
        <fullName evidence="3 6">Cyclic pyranopterin monophosphate synthase</fullName>
        <ecNumber evidence="3 6">4.6.1.17</ecNumber>
    </recommendedName>
    <alternativeName>
        <fullName evidence="6">Molybdenum cofactor biosynthesis protein C</fullName>
    </alternativeName>
</protein>
<comment type="catalytic activity">
    <reaction evidence="1 6">
        <text>(8S)-3',8-cyclo-7,8-dihydroguanosine 5'-triphosphate = cyclic pyranopterin phosphate + diphosphate</text>
        <dbReference type="Rhea" id="RHEA:49580"/>
        <dbReference type="ChEBI" id="CHEBI:33019"/>
        <dbReference type="ChEBI" id="CHEBI:59648"/>
        <dbReference type="ChEBI" id="CHEBI:131766"/>
        <dbReference type="EC" id="4.6.1.17"/>
    </reaction>
</comment>
<dbReference type="OrthoDB" id="9794429at2"/>
<dbReference type="InterPro" id="IPR050105">
    <property type="entry name" value="MoCo_biosynth_MoaA/MoaC"/>
</dbReference>
<feature type="active site" evidence="6">
    <location>
        <position position="128"/>
    </location>
</feature>
<dbReference type="NCBIfam" id="NF006870">
    <property type="entry name" value="PRK09364.1"/>
    <property type="match status" value="1"/>
</dbReference>
<gene>
    <name evidence="6 9" type="primary">moaC</name>
    <name evidence="9" type="ORF">AJ81_06275</name>
</gene>
<evidence type="ECO:0000256" key="6">
    <source>
        <dbReference type="HAMAP-Rule" id="MF_01224"/>
    </source>
</evidence>
<accession>A0A0X1KRK8</accession>
<feature type="compositionally biased region" description="Basic and acidic residues" evidence="7">
    <location>
        <begin position="1"/>
        <end position="11"/>
    </location>
</feature>
<feature type="binding site" evidence="6">
    <location>
        <begin position="75"/>
        <end position="77"/>
    </location>
    <ligand>
        <name>substrate</name>
    </ligand>
</feature>
<dbReference type="EC" id="4.6.1.17" evidence="3 6"/>
<dbReference type="Proteomes" id="UP000077469">
    <property type="component" value="Chromosome"/>
</dbReference>
<dbReference type="NCBIfam" id="TIGR00581">
    <property type="entry name" value="moaC"/>
    <property type="match status" value="1"/>
</dbReference>
<dbReference type="HAMAP" id="MF_01224_B">
    <property type="entry name" value="MoaC_B"/>
    <property type="match status" value="1"/>
</dbReference>
<dbReference type="GO" id="GO:0006777">
    <property type="term" value="P:Mo-molybdopterin cofactor biosynthetic process"/>
    <property type="evidence" value="ECO:0007669"/>
    <property type="project" value="UniProtKB-UniRule"/>
</dbReference>
<sequence>MSEFSHLDEQGNARMVDVSQKQDTERTAIAQAKVRMKPETLKAILEGFVQKGDVLTTAKIAAIMAAKRTSELIPLCHNINLSHVDVEFESDIDNGILTIRSSVKCVGKTGVEMEALVAASIAALTIYDMCKSVERGMVIEEICLLYKAGGKSGEWKR</sequence>
<comment type="subunit">
    <text evidence="6">Homohexamer; trimer of dimers.</text>
</comment>
<evidence type="ECO:0000256" key="7">
    <source>
        <dbReference type="SAM" id="MobiDB-lite"/>
    </source>
</evidence>
<comment type="pathway">
    <text evidence="2 6">Cofactor biosynthesis; molybdopterin biosynthesis.</text>
</comment>
<comment type="similarity">
    <text evidence="6">Belongs to the MoaC family.</text>
</comment>